<dbReference type="InterPro" id="IPR029026">
    <property type="entry name" value="tRNA_m1G_MTases_N"/>
</dbReference>
<dbReference type="GO" id="GO:0003723">
    <property type="term" value="F:RNA binding"/>
    <property type="evidence" value="ECO:0007669"/>
    <property type="project" value="UniProtKB-KW"/>
</dbReference>
<keyword evidence="2" id="KW-0489">Methyltransferase</keyword>
<dbReference type="PANTHER" id="PTHR12029">
    <property type="entry name" value="RNA METHYLTRANSFERASE"/>
    <property type="match status" value="1"/>
</dbReference>
<evidence type="ECO:0000256" key="10">
    <source>
        <dbReference type="ARBA" id="ARBA00093636"/>
    </source>
</evidence>
<evidence type="ECO:0000256" key="7">
    <source>
        <dbReference type="ARBA" id="ARBA00093266"/>
    </source>
</evidence>
<dbReference type="SUPFAM" id="SSF75217">
    <property type="entry name" value="alpha/beta knot"/>
    <property type="match status" value="1"/>
</dbReference>
<keyword evidence="6" id="KW-0007">Acetylation</keyword>
<evidence type="ECO:0000256" key="4">
    <source>
        <dbReference type="ARBA" id="ARBA00022691"/>
    </source>
</evidence>
<evidence type="ECO:0000256" key="6">
    <source>
        <dbReference type="ARBA" id="ARBA00022990"/>
    </source>
</evidence>
<organism evidence="13">
    <name type="scientific">Spodoptera frugiperda</name>
    <name type="common">Fall armyworm</name>
    <dbReference type="NCBI Taxonomy" id="7108"/>
    <lineage>
        <taxon>Eukaryota</taxon>
        <taxon>Metazoa</taxon>
        <taxon>Ecdysozoa</taxon>
        <taxon>Arthropoda</taxon>
        <taxon>Hexapoda</taxon>
        <taxon>Insecta</taxon>
        <taxon>Pterygota</taxon>
        <taxon>Neoptera</taxon>
        <taxon>Endopterygota</taxon>
        <taxon>Lepidoptera</taxon>
        <taxon>Glossata</taxon>
        <taxon>Ditrysia</taxon>
        <taxon>Noctuoidea</taxon>
        <taxon>Noctuidae</taxon>
        <taxon>Amphipyrinae</taxon>
        <taxon>Spodoptera</taxon>
    </lineage>
</organism>
<keyword evidence="3" id="KW-0808">Transferase</keyword>
<comment type="catalytic activity">
    <reaction evidence="7">
        <text>guanosine(18) in tRNA + S-adenosyl-L-methionine = 2'-O-methylguanosine(18) in tRNA + S-adenosyl-L-homocysteine + H(+)</text>
        <dbReference type="Rhea" id="RHEA:20077"/>
        <dbReference type="Rhea" id="RHEA-COMP:10190"/>
        <dbReference type="Rhea" id="RHEA-COMP:10192"/>
        <dbReference type="ChEBI" id="CHEBI:15378"/>
        <dbReference type="ChEBI" id="CHEBI:57856"/>
        <dbReference type="ChEBI" id="CHEBI:59789"/>
        <dbReference type="ChEBI" id="CHEBI:74269"/>
        <dbReference type="ChEBI" id="CHEBI:74445"/>
        <dbReference type="EC" id="2.1.1.34"/>
    </reaction>
    <physiologicalReaction direction="left-to-right" evidence="7">
        <dbReference type="Rhea" id="RHEA:20078"/>
    </physiologicalReaction>
</comment>
<dbReference type="CDD" id="cd18091">
    <property type="entry name" value="SpoU-like_TRM3-like"/>
    <property type="match status" value="1"/>
</dbReference>
<accession>A0A2H1W2V7</accession>
<evidence type="ECO:0000256" key="1">
    <source>
        <dbReference type="ARBA" id="ARBA00007228"/>
    </source>
</evidence>
<dbReference type="InterPro" id="IPR001537">
    <property type="entry name" value="SpoU_MeTrfase"/>
</dbReference>
<dbReference type="PANTHER" id="PTHR12029:SF11">
    <property type="entry name" value="METHYLTRANSFERASE TARBP1-RELATED"/>
    <property type="match status" value="1"/>
</dbReference>
<evidence type="ECO:0000256" key="5">
    <source>
        <dbReference type="ARBA" id="ARBA00022884"/>
    </source>
</evidence>
<dbReference type="GO" id="GO:0030488">
    <property type="term" value="P:tRNA methylation"/>
    <property type="evidence" value="ECO:0007669"/>
    <property type="project" value="InterPro"/>
</dbReference>
<sequence length="1409" mass="163519">MDNQGEFLHFLDILDLDEEVIDTHLKRLMEITNHSHKHLRNIIQLLKYKLLVNVQEGIECENSEEFDFIVKLLKVLTSDNVGYVCEIINMVLCLKPSDVASKAEHLLQQILSNIDFQLEAPSTSLASDINMDKLLCLKVADSILNATIQFGEKVSLLFLETPLEKVLDSSDEVLKVYFLTDMVPALLYGVVGYDILDRIWDHIQSFKGDKKENALKVLSCLSDYYLPTPDAKGDSQFVSEIVHQYNFWEIVLFGMMSDNPSIRKISVYLTKKAIDSIIATKKDVKVIYLNETIFQWNNGNTKALKTMWHNFFILIDSLEEKQGNIVLPSLKLFESVHVGDWWLNSAFNMGLKHENTQVRLKCMEYKLKTKIRNETEAQILLEAINDINLFDNSAIYQGLKAQILELMADPQSFIEIFKSITQVKWSPIPLYHFTDVLANLKTDVSLVANDKELSKTVADILKIPCNNVVLRRAVQINIIYFIKKCLSHLNWKDIINIYPNINLKIPFQENPFIEIVKQVPITNEDRVINLKIMSESHTNVDLILLYLLAHEEDTRIVIEIIEDKMKKIEEGLNRQYADKKDYLNDVLFLMDLSSKTKDSSLNHINEVTTRQNKTLLLYLLSLFSNDVILRMEDISKLCKYHEFIFNETELGDTLLQLYKTAVIFLKSNPDIDKAVISLFIIKMLHSSPVMLTNYMHEMLNVNSFIQIVATIEFKDAQNESVGRSKNVFYEKSCAIICFMIKEEKDVDCCLDEVITYIENVLERGGYGCLKWILKTVNKIINKLTNDNTNFNLIQFVNRVWTEIEELKSNSQYSPCIEEFVELITQDCILKNAMYNNSVVTTYCNKIIEYGPIKTNPLFYLIRKLNGKDMKEYGHLIYVLCEILLYCPVPRKDQRISDNVTLEVLQNPRYRVNKESIDVHFNYEIQYLAIASLCNINDTETLGMITNLTTIRIDSLFKNKQRYHGNSQLHRVLQTTLQHMLLLVLKNGDSKSFWSESNWCLDMFVKLPHQPSVRICFEWFISLYFYVEKIVIGEEMLQIMKSRHIPLISQFFILYWVLKHKILNKTYTELEYNFVLEFLLSHTMGQLFNVRLNAQYLATVLYKLANKTTKYEYTINIIERTFSECNTDKNYIKLQSDYFTNEFDIVGNLTPYFIYYLLPKLCEVDSNEKIDMQFVNHIIKDIDEKVARDGTGDFINEWKCCRKADDQFAVIQPSKALDERNSEDMEAMGTIQKKYIPWRNMSDVNVYDAGKKRESPSQLIVVASLIDKLPNLGGMARTSEVFGVQTYVVDSLRHLQDRQFQGLSVSAERWINVEEVRPGRPLKEYLLKKKEEGYAVVAAEQTSSSTKLQTFKFPKKTLLLLGHEKEGVPCDLLPLMDHCVEIPQQGYVRSLNVHVTAAIFVWEYARQNVL</sequence>
<comment type="similarity">
    <text evidence="1">Belongs to the class IV-like SAM-binding methyltransferase superfamily. RNA methyltransferase TrmH family.</text>
</comment>
<protein>
    <recommendedName>
        <fullName evidence="10">tRNA (guanosine(18)-2'-O)-methyltransferase TARBP1</fullName>
        <ecNumber evidence="9">2.1.1.34</ecNumber>
    </recommendedName>
    <alternativeName>
        <fullName evidence="11">TAR RNA-binding protein 1</fullName>
    </alternativeName>
</protein>
<comment type="function">
    <text evidence="8">S-adenosyl-L-methionine-dependent 2'-O-ribose methyltransferase that catalyzes the formation of 2'-O-methylguanosine at position 18 (Gm18) in a subset of tRNA. Selectively mediates Gm18 methylation of tRNAGln-TTG/CTG and tRNASer-TGA/GCT. Gm18 modification can enhance the stability of modified tRNAs.</text>
</comment>
<evidence type="ECO:0000256" key="11">
    <source>
        <dbReference type="ARBA" id="ARBA00093656"/>
    </source>
</evidence>
<evidence type="ECO:0000256" key="9">
    <source>
        <dbReference type="ARBA" id="ARBA00093594"/>
    </source>
</evidence>
<feature type="domain" description="tRNA/rRNA methyltransferase SpoU type" evidence="12">
    <location>
        <begin position="1258"/>
        <end position="1400"/>
    </location>
</feature>
<proteinExistence type="inferred from homology"/>
<dbReference type="InterPro" id="IPR029028">
    <property type="entry name" value="Alpha/beta_knot_MTases"/>
</dbReference>
<dbReference type="EMBL" id="ODYU01005904">
    <property type="protein sequence ID" value="SOQ47276.1"/>
    <property type="molecule type" value="Genomic_DNA"/>
</dbReference>
<gene>
    <name evidence="13" type="ORF">SFRICE_016201</name>
</gene>
<dbReference type="FunFam" id="3.40.1280.10:FF:000010">
    <property type="entry name" value="probable methyltransferase TARBP1"/>
    <property type="match status" value="1"/>
</dbReference>
<keyword evidence="5" id="KW-0694">RNA-binding</keyword>
<evidence type="ECO:0000256" key="3">
    <source>
        <dbReference type="ARBA" id="ARBA00022679"/>
    </source>
</evidence>
<dbReference type="InterPro" id="IPR044748">
    <property type="entry name" value="Trm3/TARBP1_C"/>
</dbReference>
<dbReference type="Gene3D" id="3.40.1280.10">
    <property type="match status" value="1"/>
</dbReference>
<dbReference type="EC" id="2.1.1.34" evidence="9"/>
<dbReference type="Pfam" id="PF00588">
    <property type="entry name" value="SpoU_methylase"/>
    <property type="match status" value="1"/>
</dbReference>
<keyword evidence="4" id="KW-0949">S-adenosyl-L-methionine</keyword>
<evidence type="ECO:0000259" key="12">
    <source>
        <dbReference type="Pfam" id="PF00588"/>
    </source>
</evidence>
<dbReference type="InterPro" id="IPR045330">
    <property type="entry name" value="TRM3/TARBP1"/>
</dbReference>
<evidence type="ECO:0000256" key="8">
    <source>
        <dbReference type="ARBA" id="ARBA00093361"/>
    </source>
</evidence>
<evidence type="ECO:0000313" key="13">
    <source>
        <dbReference type="EMBL" id="SOQ47276.1"/>
    </source>
</evidence>
<dbReference type="GO" id="GO:0141100">
    <property type="term" value="F:tRNA (guanine(18)-2'-O)-methyltransferase activity"/>
    <property type="evidence" value="ECO:0007669"/>
    <property type="project" value="UniProtKB-EC"/>
</dbReference>
<reference evidence="13" key="1">
    <citation type="submission" date="2016-07" db="EMBL/GenBank/DDBJ databases">
        <authorList>
            <person name="Bretaudeau A."/>
        </authorList>
    </citation>
    <scope>NUCLEOTIDE SEQUENCE</scope>
    <source>
        <strain evidence="13">Rice</strain>
        <tissue evidence="13">Whole body</tissue>
    </source>
</reference>
<name>A0A2H1W2V7_SPOFR</name>
<evidence type="ECO:0000256" key="2">
    <source>
        <dbReference type="ARBA" id="ARBA00022603"/>
    </source>
</evidence>